<evidence type="ECO:0000313" key="1">
    <source>
        <dbReference type="EMBL" id="CAJ2645484.1"/>
    </source>
</evidence>
<evidence type="ECO:0000313" key="2">
    <source>
        <dbReference type="Proteomes" id="UP001177021"/>
    </source>
</evidence>
<proteinExistence type="predicted"/>
<dbReference type="EMBL" id="CASHSV030000076">
    <property type="protein sequence ID" value="CAJ2645484.1"/>
    <property type="molecule type" value="Genomic_DNA"/>
</dbReference>
<organism evidence="1 2">
    <name type="scientific">Trifolium pratense</name>
    <name type="common">Red clover</name>
    <dbReference type="NCBI Taxonomy" id="57577"/>
    <lineage>
        <taxon>Eukaryota</taxon>
        <taxon>Viridiplantae</taxon>
        <taxon>Streptophyta</taxon>
        <taxon>Embryophyta</taxon>
        <taxon>Tracheophyta</taxon>
        <taxon>Spermatophyta</taxon>
        <taxon>Magnoliopsida</taxon>
        <taxon>eudicotyledons</taxon>
        <taxon>Gunneridae</taxon>
        <taxon>Pentapetalae</taxon>
        <taxon>rosids</taxon>
        <taxon>fabids</taxon>
        <taxon>Fabales</taxon>
        <taxon>Fabaceae</taxon>
        <taxon>Papilionoideae</taxon>
        <taxon>50 kb inversion clade</taxon>
        <taxon>NPAAA clade</taxon>
        <taxon>Hologalegina</taxon>
        <taxon>IRL clade</taxon>
        <taxon>Trifolieae</taxon>
        <taxon>Trifolium</taxon>
    </lineage>
</organism>
<gene>
    <name evidence="1" type="ORF">MILVUS5_LOCUS14373</name>
</gene>
<dbReference type="Proteomes" id="UP001177021">
    <property type="component" value="Unassembled WGS sequence"/>
</dbReference>
<accession>A0ACB0JKT2</accession>
<keyword evidence="2" id="KW-1185">Reference proteome</keyword>
<comment type="caution">
    <text evidence="1">The sequence shown here is derived from an EMBL/GenBank/DDBJ whole genome shotgun (WGS) entry which is preliminary data.</text>
</comment>
<reference evidence="1" key="1">
    <citation type="submission" date="2023-10" db="EMBL/GenBank/DDBJ databases">
        <authorList>
            <person name="Rodriguez Cubillos JULIANA M."/>
            <person name="De Vega J."/>
        </authorList>
    </citation>
    <scope>NUCLEOTIDE SEQUENCE</scope>
</reference>
<protein>
    <submittedName>
        <fullName evidence="1">Uncharacterized protein</fullName>
    </submittedName>
</protein>
<sequence length="786" mass="87683">MAEQRTLRQLAAPDVNYNDLCIQYTDVDIPFELKSGLIHLLPKFIGLAGEDPHKHLKEFQVVCSTPLRPEGITEDHIKLRAFPFSLQGAAKDWLYYLEPNSITTWNDLKKVFLERYFPASRAASIRKEICGIRQGNEALAEYWERFKQLVSSCPQHQITEQLLIQYFYEGLLPMDRNILDASSGGALVDKTPAAAKALIENMSLNSQQFTTRNNSVSVNEIQSSSSSSSIKALETRIETRIDELTSLVKQLAVSKAQPTKVCGICTSSEHPTDTCPILQDESITELPQAYAANLYNRGNNQNRYNSPDLSTNRYHHSWANHPLLRYGNPTAQQNTPPAAAPPAAASGPLLEDHVKELVLNSTQYQQRTDASIQNLTTQMGQMANAIGQLQAQGSGNLPAQSVPNSNVSAITLRSGRVSEPALEKKKKKTIASSSTPEPENVIEPSVTTETRTEKVYVPSIPFPQRVQKNKKKTVEEEKEILDTFRKVAVNIPLLDAIKQIPKYAKFLKDLCTNKRKVKENDRVSLGRNVSSLIHPKSSSSANVSVLSINVMPTYVYNNLDLGPLQPTGLIVQLANRSNARPVGVLEDVLVQVNDLIFPADFYILDMEGETNSSRAPIILGRPFMRTAKTKIDVYDGTMFMEFGDIVVKFNIFDAMKHPLEEHSVFYMDLVSELVGETCPEFFSADFDSCTNTNLCSEIASALQDNNFHTGEDKIVDEDVYAAEVLDILATPSIPSIEEPPSLELKSLPENLKYAYLERDETLPVIISSNHDFVKENKLLQVLKKHK</sequence>
<name>A0ACB0JKT2_TRIPR</name>